<gene>
    <name evidence="2" type="ORF">HYQ45_018779</name>
</gene>
<name>A0A8I2Z0D8_VERLO</name>
<evidence type="ECO:0000313" key="2">
    <source>
        <dbReference type="EMBL" id="KAG7101194.1"/>
    </source>
</evidence>
<accession>A0A8I2Z0D8</accession>
<evidence type="ECO:0000259" key="1">
    <source>
        <dbReference type="Pfam" id="PF07727"/>
    </source>
</evidence>
<dbReference type="OrthoDB" id="4849387at2759"/>
<dbReference type="Proteomes" id="UP000689129">
    <property type="component" value="Unassembled WGS sequence"/>
</dbReference>
<sequence length="102" mass="12203">MRKIGLVALEEDNCVFMGRGMIMFFYVDDIILMNRKEDRQAAEELKSQLKSLFEMRELGEVRWFLGIRVVRDRSQRKLWLSLENYITEKMKDLNLQPSTEVI</sequence>
<evidence type="ECO:0000313" key="3">
    <source>
        <dbReference type="Proteomes" id="UP000689129"/>
    </source>
</evidence>
<dbReference type="EMBL" id="JAEMWZ010001103">
    <property type="protein sequence ID" value="KAG7101194.1"/>
    <property type="molecule type" value="Genomic_DNA"/>
</dbReference>
<dbReference type="AlphaFoldDB" id="A0A8I2Z0D8"/>
<reference evidence="2" key="1">
    <citation type="journal article" date="2021" name="Mol. Plant Pathol.">
        <title>A 20-kb lineage-specific genomic region tames virulence in pathogenic amphidiploid Verticillium longisporum.</title>
        <authorList>
            <person name="Harting R."/>
            <person name="Starke J."/>
            <person name="Kusch H."/>
            <person name="Poggeler S."/>
            <person name="Maurus I."/>
            <person name="Schluter R."/>
            <person name="Landesfeind M."/>
            <person name="Bulla I."/>
            <person name="Nowrousian M."/>
            <person name="de Jonge R."/>
            <person name="Stahlhut G."/>
            <person name="Hoff K.J."/>
            <person name="Asshauer K.P."/>
            <person name="Thurmer A."/>
            <person name="Stanke M."/>
            <person name="Daniel R."/>
            <person name="Morgenstern B."/>
            <person name="Thomma B.P.H.J."/>
            <person name="Kronstad J.W."/>
            <person name="Braus-Stromeyer S.A."/>
            <person name="Braus G.H."/>
        </authorList>
    </citation>
    <scope>NUCLEOTIDE SEQUENCE</scope>
    <source>
        <strain evidence="2">Vl32</strain>
    </source>
</reference>
<dbReference type="InterPro" id="IPR013103">
    <property type="entry name" value="RVT_2"/>
</dbReference>
<comment type="caution">
    <text evidence="2">The sequence shown here is derived from an EMBL/GenBank/DDBJ whole genome shotgun (WGS) entry which is preliminary data.</text>
</comment>
<organism evidence="2 3">
    <name type="scientific">Verticillium longisporum</name>
    <name type="common">Verticillium dahliae var. longisporum</name>
    <dbReference type="NCBI Taxonomy" id="100787"/>
    <lineage>
        <taxon>Eukaryota</taxon>
        <taxon>Fungi</taxon>
        <taxon>Dikarya</taxon>
        <taxon>Ascomycota</taxon>
        <taxon>Pezizomycotina</taxon>
        <taxon>Sordariomycetes</taxon>
        <taxon>Hypocreomycetidae</taxon>
        <taxon>Glomerellales</taxon>
        <taxon>Plectosphaerellaceae</taxon>
        <taxon>Verticillium</taxon>
    </lineage>
</organism>
<dbReference type="Pfam" id="PF07727">
    <property type="entry name" value="RVT_2"/>
    <property type="match status" value="1"/>
</dbReference>
<protein>
    <submittedName>
        <fullName evidence="2">Retrovirus-related Pol polyprotein transposon TNT 1-94 like</fullName>
    </submittedName>
</protein>
<proteinExistence type="predicted"/>
<feature type="domain" description="Reverse transcriptase Ty1/copia-type" evidence="1">
    <location>
        <begin position="19"/>
        <end position="96"/>
    </location>
</feature>